<name>A0A921IK14_9FIRM</name>
<feature type="transmembrane region" description="Helical" evidence="1">
    <location>
        <begin position="113"/>
        <end position="133"/>
    </location>
</feature>
<sequence>MNLMTAIQKGGRKPWVRWLLCIAGAVAFLGLAYVVIYHNKDLWHLWLPASGNNDEVIYNRQLVGVLQNGQPQGVFGYNEGRAQAGHFGAWGPVLILLYAIPGAFVGAGVNTMFWCNIFFAVAGWALFAMGAGLSWKKQFLFAGMVVCAWFPLQQVFTGAAEPLQFFLILAIVGASAALHRKFHWGWVVVLFLACALTTVTRAYTVLLWIFPVVLLWKHHRRLAIGSVAGAVVSTGAYLAVSKLFSAAFFSSNTIDFAAFSLLMEGKIFQAVAYAMTHLADQCRELWRDALAPVLQGDFQELGLTAWLVLFLVAVTVAVLVWDARHKRPVVFKACAVTVVGIGLLGLLEMYAMYAMSRHFIMLSVVLLAVLVYEDRFAGWLCLPLLMVLPYHLTNSVLPVYNAEMDSQMQIVAQALSAREEARQNEDPWAHTLAYAFRDDVFHGYLYAVPAGMGIQFDQNTYLANAENPIHSQYVMVGHGSEAETRLVTDGWQELVSTEDLVVYEKPEGLQ</sequence>
<feature type="transmembrane region" description="Helical" evidence="1">
    <location>
        <begin position="303"/>
        <end position="322"/>
    </location>
</feature>
<proteinExistence type="predicted"/>
<reference evidence="2" key="1">
    <citation type="journal article" date="2021" name="PeerJ">
        <title>Extensive microbial diversity within the chicken gut microbiome revealed by metagenomics and culture.</title>
        <authorList>
            <person name="Gilroy R."/>
            <person name="Ravi A."/>
            <person name="Getino M."/>
            <person name="Pursley I."/>
            <person name="Horton D.L."/>
            <person name="Alikhan N.F."/>
            <person name="Baker D."/>
            <person name="Gharbi K."/>
            <person name="Hall N."/>
            <person name="Watson M."/>
            <person name="Adriaenssens E.M."/>
            <person name="Foster-Nyarko E."/>
            <person name="Jarju S."/>
            <person name="Secka A."/>
            <person name="Antonio M."/>
            <person name="Oren A."/>
            <person name="Chaudhuri R.R."/>
            <person name="La Ragione R."/>
            <person name="Hildebrand F."/>
            <person name="Pallen M.J."/>
        </authorList>
    </citation>
    <scope>NUCLEOTIDE SEQUENCE</scope>
    <source>
        <strain evidence="2">ChiBcec21-2208</strain>
    </source>
</reference>
<keyword evidence="1" id="KW-0812">Transmembrane</keyword>
<protein>
    <submittedName>
        <fullName evidence="2">Uncharacterized protein</fullName>
    </submittedName>
</protein>
<accession>A0A921IK14</accession>
<keyword evidence="1" id="KW-0472">Membrane</keyword>
<feature type="transmembrane region" description="Helical" evidence="1">
    <location>
        <begin position="186"/>
        <end position="210"/>
    </location>
</feature>
<feature type="transmembrane region" description="Helical" evidence="1">
    <location>
        <begin position="87"/>
        <end position="106"/>
    </location>
</feature>
<evidence type="ECO:0000256" key="1">
    <source>
        <dbReference type="SAM" id="Phobius"/>
    </source>
</evidence>
<feature type="transmembrane region" description="Helical" evidence="1">
    <location>
        <begin position="379"/>
        <end position="400"/>
    </location>
</feature>
<dbReference type="AlphaFoldDB" id="A0A921IK14"/>
<feature type="transmembrane region" description="Helical" evidence="1">
    <location>
        <begin position="222"/>
        <end position="240"/>
    </location>
</feature>
<dbReference type="Proteomes" id="UP000782880">
    <property type="component" value="Unassembled WGS sequence"/>
</dbReference>
<reference evidence="2" key="2">
    <citation type="submission" date="2021-09" db="EMBL/GenBank/DDBJ databases">
        <authorList>
            <person name="Gilroy R."/>
        </authorList>
    </citation>
    <scope>NUCLEOTIDE SEQUENCE</scope>
    <source>
        <strain evidence="2">ChiBcec21-2208</strain>
    </source>
</reference>
<feature type="transmembrane region" description="Helical" evidence="1">
    <location>
        <begin position="163"/>
        <end position="180"/>
    </location>
</feature>
<keyword evidence="1" id="KW-1133">Transmembrane helix</keyword>
<evidence type="ECO:0000313" key="3">
    <source>
        <dbReference type="Proteomes" id="UP000782880"/>
    </source>
</evidence>
<feature type="transmembrane region" description="Helical" evidence="1">
    <location>
        <begin position="15"/>
        <end position="36"/>
    </location>
</feature>
<comment type="caution">
    <text evidence="2">The sequence shown here is derived from an EMBL/GenBank/DDBJ whole genome shotgun (WGS) entry which is preliminary data.</text>
</comment>
<gene>
    <name evidence="2" type="ORF">K8V20_02450</name>
</gene>
<feature type="transmembrane region" description="Helical" evidence="1">
    <location>
        <begin position="329"/>
        <end position="347"/>
    </location>
</feature>
<evidence type="ECO:0000313" key="2">
    <source>
        <dbReference type="EMBL" id="HJG27495.1"/>
    </source>
</evidence>
<dbReference type="EMBL" id="DYVE01000066">
    <property type="protein sequence ID" value="HJG27495.1"/>
    <property type="molecule type" value="Genomic_DNA"/>
</dbReference>
<organism evidence="2 3">
    <name type="scientific">Subdoligranulum variabile</name>
    <dbReference type="NCBI Taxonomy" id="214851"/>
    <lineage>
        <taxon>Bacteria</taxon>
        <taxon>Bacillati</taxon>
        <taxon>Bacillota</taxon>
        <taxon>Clostridia</taxon>
        <taxon>Eubacteriales</taxon>
        <taxon>Oscillospiraceae</taxon>
        <taxon>Subdoligranulum</taxon>
    </lineage>
</organism>